<dbReference type="EMBL" id="GBEZ01009078">
    <property type="protein sequence ID" value="JAC76490.1"/>
    <property type="molecule type" value="Transcribed_RNA"/>
</dbReference>
<reference evidence="1" key="1">
    <citation type="submission" date="2014-05" db="EMBL/GenBank/DDBJ databases">
        <title>The transcriptome of the halophilic microalga Tetraselmis sp. GSL018 isolated from the Great Salt Lake, Utah.</title>
        <authorList>
            <person name="Jinkerson R.E."/>
            <person name="D'Adamo S."/>
            <person name="Posewitz M.C."/>
        </authorList>
    </citation>
    <scope>NUCLEOTIDE SEQUENCE</scope>
    <source>
        <strain evidence="1">GSL018</strain>
    </source>
</reference>
<dbReference type="AlphaFoldDB" id="A0A061S0P5"/>
<accession>A0A061S0P5</accession>
<proteinExistence type="predicted"/>
<gene>
    <name evidence="1" type="ORF">TSPGSL018_20010</name>
</gene>
<evidence type="ECO:0000313" key="1">
    <source>
        <dbReference type="EMBL" id="JAC76490.1"/>
    </source>
</evidence>
<feature type="non-terminal residue" evidence="1">
    <location>
        <position position="1"/>
    </location>
</feature>
<name>A0A061S0P5_9CHLO</name>
<sequence>SLFVVVVAVMDLIHGRDRGHKTNNRESPLIICTERRT</sequence>
<organism evidence="1">
    <name type="scientific">Tetraselmis sp. GSL018</name>
    <dbReference type="NCBI Taxonomy" id="582737"/>
    <lineage>
        <taxon>Eukaryota</taxon>
        <taxon>Viridiplantae</taxon>
        <taxon>Chlorophyta</taxon>
        <taxon>core chlorophytes</taxon>
        <taxon>Chlorodendrophyceae</taxon>
        <taxon>Chlorodendrales</taxon>
        <taxon>Chlorodendraceae</taxon>
        <taxon>Tetraselmis</taxon>
    </lineage>
</organism>
<protein>
    <submittedName>
        <fullName evidence="1">Uncharacterized protein</fullName>
    </submittedName>
</protein>